<dbReference type="AlphaFoldDB" id="A0A7C4AIJ4"/>
<name>A0A7C4AIJ4_9BACT</name>
<dbReference type="InterPro" id="IPR025500">
    <property type="entry name" value="DUF4390"/>
</dbReference>
<organism evidence="1">
    <name type="scientific">Thermodesulfovibrio aggregans</name>
    <dbReference type="NCBI Taxonomy" id="86166"/>
    <lineage>
        <taxon>Bacteria</taxon>
        <taxon>Pseudomonadati</taxon>
        <taxon>Nitrospirota</taxon>
        <taxon>Thermodesulfovibrionia</taxon>
        <taxon>Thermodesulfovibrionales</taxon>
        <taxon>Thermodesulfovibrionaceae</taxon>
        <taxon>Thermodesulfovibrio</taxon>
    </lineage>
</organism>
<evidence type="ECO:0000313" key="1">
    <source>
        <dbReference type="EMBL" id="HGG98935.1"/>
    </source>
</evidence>
<protein>
    <submittedName>
        <fullName evidence="1">DUF4390 domain-containing protein</fullName>
    </submittedName>
</protein>
<accession>A0A7C4AIJ4</accession>
<proteinExistence type="predicted"/>
<reference evidence="1" key="1">
    <citation type="journal article" date="2020" name="mSystems">
        <title>Genome- and Community-Level Interaction Insights into Carbon Utilization and Element Cycling Functions of Hydrothermarchaeota in Hydrothermal Sediment.</title>
        <authorList>
            <person name="Zhou Z."/>
            <person name="Liu Y."/>
            <person name="Xu W."/>
            <person name="Pan J."/>
            <person name="Luo Z.H."/>
            <person name="Li M."/>
        </authorList>
    </citation>
    <scope>NUCLEOTIDE SEQUENCE [LARGE SCALE GENOMIC DNA]</scope>
    <source>
        <strain evidence="1">SpSt-788</strain>
    </source>
</reference>
<sequence>MKNFLRCILITGFIIISTSIAYSIENVKMEVQKSSNSLLVKATIVPSQEFIEDFKSGLGKNLSILIELFRRWSIIPDEFIKGYLIQKTLISDPIKDEYIIKTLYEDRVVEKRFKSWQQALNCALNIDTVKISDINNLEEGKYYIKITVESNIKKLPSVLEHILFFIPTYEKKITKESEIFKLP</sequence>
<dbReference type="Pfam" id="PF14334">
    <property type="entry name" value="DUF4390"/>
    <property type="match status" value="1"/>
</dbReference>
<gene>
    <name evidence="1" type="ORF">ENV75_00540</name>
</gene>
<comment type="caution">
    <text evidence="1">The sequence shown here is derived from an EMBL/GenBank/DDBJ whole genome shotgun (WGS) entry which is preliminary data.</text>
</comment>
<dbReference type="EMBL" id="DTHO01000004">
    <property type="protein sequence ID" value="HGG98935.1"/>
    <property type="molecule type" value="Genomic_DNA"/>
</dbReference>